<evidence type="ECO:0000313" key="7">
    <source>
        <dbReference type="EMBL" id="HGY55655.1"/>
    </source>
</evidence>
<evidence type="ECO:0000256" key="2">
    <source>
        <dbReference type="ARBA" id="ARBA00012274"/>
    </source>
</evidence>
<comment type="similarity">
    <text evidence="1">Belongs to the ribonucleoside diphosphate reductase class-2 family.</text>
</comment>
<sequence length="202" mass="23026">MYKITDRDFEIEEVKQEEPLDSVTDHVVVRPDIVQAKVYKLRSGFVKHSVYITLGYIQQNGRNRPIEIFINSKDLTKNAEYAVLTRLISAIFRKSARPTFILEELSSIHDPNGGYHRNGKYIHSFYSEIADVIERFFREIGCMDDSEDVALAPAVNEALASAEPDMNTEFQICPDCSQRSVKMENGCLTCINPECGYSKCDK</sequence>
<dbReference type="Proteomes" id="UP000885779">
    <property type="component" value="Unassembled WGS sequence"/>
</dbReference>
<dbReference type="Pfam" id="PF12637">
    <property type="entry name" value="TSCPD"/>
    <property type="match status" value="1"/>
</dbReference>
<dbReference type="GO" id="GO:0000166">
    <property type="term" value="F:nucleotide binding"/>
    <property type="evidence" value="ECO:0007669"/>
    <property type="project" value="UniProtKB-KW"/>
</dbReference>
<gene>
    <name evidence="7" type="ORF">ENK44_08145</name>
</gene>
<keyword evidence="3" id="KW-0237">DNA synthesis</keyword>
<comment type="caution">
    <text evidence="7">The sequence shown here is derived from an EMBL/GenBank/DDBJ whole genome shotgun (WGS) entry which is preliminary data.</text>
</comment>
<proteinExistence type="inferred from homology"/>
<evidence type="ECO:0000256" key="5">
    <source>
        <dbReference type="ARBA" id="ARBA00047754"/>
    </source>
</evidence>
<dbReference type="EMBL" id="DRQG01000077">
    <property type="protein sequence ID" value="HGY55655.1"/>
    <property type="molecule type" value="Genomic_DNA"/>
</dbReference>
<dbReference type="AlphaFoldDB" id="A0A7V4WUY7"/>
<dbReference type="EC" id="1.17.4.1" evidence="2"/>
<comment type="catalytic activity">
    <reaction evidence="5">
        <text>a 2'-deoxyribonucleoside 5'-diphosphate + [thioredoxin]-disulfide + H2O = a ribonucleoside 5'-diphosphate + [thioredoxin]-dithiol</text>
        <dbReference type="Rhea" id="RHEA:23252"/>
        <dbReference type="Rhea" id="RHEA-COMP:10698"/>
        <dbReference type="Rhea" id="RHEA-COMP:10700"/>
        <dbReference type="ChEBI" id="CHEBI:15377"/>
        <dbReference type="ChEBI" id="CHEBI:29950"/>
        <dbReference type="ChEBI" id="CHEBI:50058"/>
        <dbReference type="ChEBI" id="CHEBI:57930"/>
        <dbReference type="ChEBI" id="CHEBI:73316"/>
        <dbReference type="EC" id="1.17.4.1"/>
    </reaction>
</comment>
<evidence type="ECO:0000256" key="1">
    <source>
        <dbReference type="ARBA" id="ARBA00007405"/>
    </source>
</evidence>
<dbReference type="GO" id="GO:0071897">
    <property type="term" value="P:DNA biosynthetic process"/>
    <property type="evidence" value="ECO:0007669"/>
    <property type="project" value="UniProtKB-KW"/>
</dbReference>
<accession>A0A7V4WUY7</accession>
<name>A0A7V4WUY7_CALAY</name>
<dbReference type="InterPro" id="IPR024434">
    <property type="entry name" value="TSCPD_dom"/>
</dbReference>
<dbReference type="GO" id="GO:0004748">
    <property type="term" value="F:ribonucleoside-diphosphate reductase activity, thioredoxin disulfide as acceptor"/>
    <property type="evidence" value="ECO:0007669"/>
    <property type="project" value="UniProtKB-EC"/>
</dbReference>
<organism evidence="7">
    <name type="scientific">Caldithrix abyssi</name>
    <dbReference type="NCBI Taxonomy" id="187145"/>
    <lineage>
        <taxon>Bacteria</taxon>
        <taxon>Pseudomonadati</taxon>
        <taxon>Calditrichota</taxon>
        <taxon>Calditrichia</taxon>
        <taxon>Calditrichales</taxon>
        <taxon>Calditrichaceae</taxon>
        <taxon>Caldithrix</taxon>
    </lineage>
</organism>
<reference evidence="7" key="1">
    <citation type="journal article" date="2020" name="mSystems">
        <title>Genome- and Community-Level Interaction Insights into Carbon Utilization and Element Cycling Functions of Hydrothermarchaeota in Hydrothermal Sediment.</title>
        <authorList>
            <person name="Zhou Z."/>
            <person name="Liu Y."/>
            <person name="Xu W."/>
            <person name="Pan J."/>
            <person name="Luo Z.H."/>
            <person name="Li M."/>
        </authorList>
    </citation>
    <scope>NUCLEOTIDE SEQUENCE [LARGE SCALE GENOMIC DNA]</scope>
    <source>
        <strain evidence="7">HyVt-577</strain>
    </source>
</reference>
<evidence type="ECO:0000256" key="4">
    <source>
        <dbReference type="ARBA" id="ARBA00022741"/>
    </source>
</evidence>
<evidence type="ECO:0000259" key="6">
    <source>
        <dbReference type="Pfam" id="PF12637"/>
    </source>
</evidence>
<protein>
    <recommendedName>
        <fullName evidence="2">ribonucleoside-diphosphate reductase</fullName>
        <ecNumber evidence="2">1.17.4.1</ecNumber>
    </recommendedName>
</protein>
<evidence type="ECO:0000256" key="3">
    <source>
        <dbReference type="ARBA" id="ARBA00022634"/>
    </source>
</evidence>
<keyword evidence="4" id="KW-0547">Nucleotide-binding</keyword>
<feature type="domain" description="TSCPD" evidence="6">
    <location>
        <begin position="30"/>
        <end position="136"/>
    </location>
</feature>